<evidence type="ECO:0000313" key="2">
    <source>
        <dbReference type="Proteomes" id="UP001302652"/>
    </source>
</evidence>
<name>A0ABZ0EIF7_9BURK</name>
<keyword evidence="2" id="KW-1185">Reference proteome</keyword>
<protein>
    <submittedName>
        <fullName evidence="1">Uncharacterized protein</fullName>
    </submittedName>
</protein>
<evidence type="ECO:0000313" key="1">
    <source>
        <dbReference type="EMBL" id="WOD16725.1"/>
    </source>
</evidence>
<dbReference type="RefSeq" id="WP_317019345.1">
    <property type="nucleotide sequence ID" value="NZ_CP136512.1"/>
</dbReference>
<dbReference type="EMBL" id="CP136512">
    <property type="protein sequence ID" value="WOD16725.1"/>
    <property type="molecule type" value="Genomic_DNA"/>
</dbReference>
<proteinExistence type="predicted"/>
<organism evidence="1 2">
    <name type="scientific">Paraburkholderia kirstenboschensis</name>
    <dbReference type="NCBI Taxonomy" id="1245436"/>
    <lineage>
        <taxon>Bacteria</taxon>
        <taxon>Pseudomonadati</taxon>
        <taxon>Pseudomonadota</taxon>
        <taxon>Betaproteobacteria</taxon>
        <taxon>Burkholderiales</taxon>
        <taxon>Burkholderiaceae</taxon>
        <taxon>Paraburkholderia</taxon>
    </lineage>
</organism>
<dbReference type="Proteomes" id="UP001302652">
    <property type="component" value="Chromosome 2"/>
</dbReference>
<gene>
    <name evidence="1" type="ORF">RW095_12665</name>
</gene>
<reference evidence="1 2" key="1">
    <citation type="submission" date="2023-10" db="EMBL/GenBank/DDBJ databases">
        <title>Surface-active antibiotics is a multifunctional adaptation for post-fire microbes.</title>
        <authorList>
            <person name="Liu M.D."/>
            <person name="Du Y."/>
            <person name="Koupaei S.K."/>
            <person name="Kim N.R."/>
            <person name="Zhang W."/>
            <person name="Traxler M.F."/>
        </authorList>
    </citation>
    <scope>NUCLEOTIDE SEQUENCE [LARGE SCALE GENOMIC DNA]</scope>
    <source>
        <strain evidence="1 2">F3</strain>
    </source>
</reference>
<sequence length="77" mass="8512">MTAEKSLAFSDALIKWELFVTERVKHRGLLNAMWGGLLLKISVIIAAFSDRSRRLNPAGINVNIVASNQKNSDEDVA</sequence>
<accession>A0ABZ0EIF7</accession>